<evidence type="ECO:0000256" key="1">
    <source>
        <dbReference type="SAM" id="Phobius"/>
    </source>
</evidence>
<keyword evidence="1" id="KW-0472">Membrane</keyword>
<proteinExistence type="predicted"/>
<reference evidence="2 3" key="2">
    <citation type="submission" date="2009-02" db="EMBL/GenBank/DDBJ databases">
        <title>Draft genome sequence of Clostridium methylpentosum (DSM 5476).</title>
        <authorList>
            <person name="Sudarsanam P."/>
            <person name="Ley R."/>
            <person name="Guruge J."/>
            <person name="Turnbaugh P.J."/>
            <person name="Mahowald M."/>
            <person name="Liep D."/>
            <person name="Gordon J."/>
        </authorList>
    </citation>
    <scope>NUCLEOTIDE SEQUENCE [LARGE SCALE GENOMIC DNA]</scope>
    <source>
        <strain evidence="2 3">DSM 5476</strain>
    </source>
</reference>
<sequence length="56" mass="6738">MLYNIYYIIVCLFCQSIWLENPQKRFLPVAYAPYAYTVFLYNLPCICPYVIESLYP</sequence>
<feature type="transmembrane region" description="Helical" evidence="1">
    <location>
        <begin position="34"/>
        <end position="51"/>
    </location>
</feature>
<dbReference type="STRING" id="537013.CLOSTMETH_03223"/>
<evidence type="ECO:0000313" key="2">
    <source>
        <dbReference type="EMBL" id="EEG29110.1"/>
    </source>
</evidence>
<dbReference type="AlphaFoldDB" id="C0EHI6"/>
<reference evidence="2 3" key="1">
    <citation type="submission" date="2009-01" db="EMBL/GenBank/DDBJ databases">
        <authorList>
            <person name="Fulton L."/>
            <person name="Clifton S."/>
            <person name="Fulton B."/>
            <person name="Xu J."/>
            <person name="Minx P."/>
            <person name="Pepin K.H."/>
            <person name="Johnson M."/>
            <person name="Bhonagiri V."/>
            <person name="Nash W.E."/>
            <person name="Mardis E.R."/>
            <person name="Wilson R.K."/>
        </authorList>
    </citation>
    <scope>NUCLEOTIDE SEQUENCE [LARGE SCALE GENOMIC DNA]</scope>
    <source>
        <strain evidence="2 3">DSM 5476</strain>
    </source>
</reference>
<name>C0EHI6_9FIRM</name>
<dbReference type="EMBL" id="ACEC01000115">
    <property type="protein sequence ID" value="EEG29110.1"/>
    <property type="molecule type" value="Genomic_DNA"/>
</dbReference>
<comment type="caution">
    <text evidence="2">The sequence shown here is derived from an EMBL/GenBank/DDBJ whole genome shotgun (WGS) entry which is preliminary data.</text>
</comment>
<dbReference type="HOGENOM" id="CLU_3006144_0_0_9"/>
<accession>C0EHI6</accession>
<keyword evidence="1" id="KW-0812">Transmembrane</keyword>
<gene>
    <name evidence="2" type="ORF">CLOSTMETH_03223</name>
</gene>
<organism evidence="2 3">
    <name type="scientific">[Clostridium] methylpentosum DSM 5476</name>
    <dbReference type="NCBI Taxonomy" id="537013"/>
    <lineage>
        <taxon>Bacteria</taxon>
        <taxon>Bacillati</taxon>
        <taxon>Bacillota</taxon>
        <taxon>Clostridia</taxon>
        <taxon>Eubacteriales</taxon>
        <taxon>Oscillospiraceae</taxon>
        <taxon>Oscillospiraceae incertae sedis</taxon>
    </lineage>
</organism>
<keyword evidence="3" id="KW-1185">Reference proteome</keyword>
<keyword evidence="1" id="KW-1133">Transmembrane helix</keyword>
<protein>
    <submittedName>
        <fullName evidence="2">Uncharacterized protein</fullName>
    </submittedName>
</protein>
<feature type="transmembrane region" description="Helical" evidence="1">
    <location>
        <begin position="6"/>
        <end position="22"/>
    </location>
</feature>
<evidence type="ECO:0000313" key="3">
    <source>
        <dbReference type="Proteomes" id="UP000003340"/>
    </source>
</evidence>
<dbReference type="Proteomes" id="UP000003340">
    <property type="component" value="Unassembled WGS sequence"/>
</dbReference>